<dbReference type="RefSeq" id="WP_040201518.1">
    <property type="nucleotide sequence ID" value="NZ_CP010311.1"/>
</dbReference>
<evidence type="ECO:0000256" key="3">
    <source>
        <dbReference type="ARBA" id="ARBA00008281"/>
    </source>
</evidence>
<evidence type="ECO:0000313" key="11">
    <source>
        <dbReference type="EMBL" id="AJF07588.1"/>
    </source>
</evidence>
<keyword evidence="6 10" id="KW-0812">Transmembrane</keyword>
<evidence type="ECO:0000256" key="4">
    <source>
        <dbReference type="ARBA" id="ARBA00022475"/>
    </source>
</evidence>
<dbReference type="KEGG" id="gsb:GSUB_14960"/>
<sequence>MAEKKKGEAQESGKNNNKMLMMVVIAIILAAGIAAAAYFLGTSQSGATLAPVGSEVSAGTGTSAVIGPMVDIEPFIVNILDDDGTRYLKAAMTLEVEGEDTGEISKRMPQLRDAVLLVAGNKTYDELRDLQGKLQLRAEMLGRINEILKNTRVKRIYFTEFVVQ</sequence>
<keyword evidence="5 10" id="KW-0145">Chemotaxis</keyword>
<comment type="subcellular location">
    <subcellularLocation>
        <location evidence="2">Cell membrane</location>
        <topology evidence="2">Single-pass membrane protein</topology>
    </subcellularLocation>
</comment>
<dbReference type="Proteomes" id="UP000035036">
    <property type="component" value="Chromosome"/>
</dbReference>
<dbReference type="OrthoDB" id="9799777at2"/>
<accession>A0A0B5FJQ7</accession>
<evidence type="ECO:0000256" key="10">
    <source>
        <dbReference type="RuleBase" id="RU364125"/>
    </source>
</evidence>
<keyword evidence="8 10" id="KW-1133">Transmembrane helix</keyword>
<evidence type="ECO:0000256" key="7">
    <source>
        <dbReference type="ARBA" id="ARBA00022779"/>
    </source>
</evidence>
<reference evidence="11 12" key="1">
    <citation type="journal article" date="2015" name="Genome Announc.">
        <title>Genomes of Geoalkalibacter ferrihydriticus Z-0531T and Geoalkalibacter subterraneus Red1T, Two Haloalkaliphilic Metal-Reducing Deltaproteobacteria.</title>
        <authorList>
            <person name="Badalamenti J.P."/>
            <person name="Krajmalnik-Brown R."/>
            <person name="Torres C.I."/>
            <person name="Bond D.R."/>
        </authorList>
    </citation>
    <scope>NUCLEOTIDE SEQUENCE [LARGE SCALE GENOMIC DNA]</scope>
    <source>
        <strain evidence="11 12">Red1</strain>
    </source>
</reference>
<evidence type="ECO:0000313" key="12">
    <source>
        <dbReference type="Proteomes" id="UP000035036"/>
    </source>
</evidence>
<gene>
    <name evidence="11" type="ORF">GSUB_14960</name>
</gene>
<evidence type="ECO:0000256" key="8">
    <source>
        <dbReference type="ARBA" id="ARBA00022989"/>
    </source>
</evidence>
<organism evidence="11 12">
    <name type="scientific">Geoalkalibacter subterraneus</name>
    <dbReference type="NCBI Taxonomy" id="483547"/>
    <lineage>
        <taxon>Bacteria</taxon>
        <taxon>Pseudomonadati</taxon>
        <taxon>Thermodesulfobacteriota</taxon>
        <taxon>Desulfuromonadia</taxon>
        <taxon>Desulfuromonadales</taxon>
        <taxon>Geoalkalibacteraceae</taxon>
        <taxon>Geoalkalibacter</taxon>
    </lineage>
</organism>
<keyword evidence="12" id="KW-1185">Reference proteome</keyword>
<evidence type="ECO:0000256" key="6">
    <source>
        <dbReference type="ARBA" id="ARBA00022692"/>
    </source>
</evidence>
<dbReference type="PANTHER" id="PTHR35091">
    <property type="entry name" value="FLAGELLAR PROTEIN FLIL"/>
    <property type="match status" value="1"/>
</dbReference>
<feature type="transmembrane region" description="Helical" evidence="10">
    <location>
        <begin position="20"/>
        <end position="41"/>
    </location>
</feature>
<evidence type="ECO:0000256" key="1">
    <source>
        <dbReference type="ARBA" id="ARBA00002254"/>
    </source>
</evidence>
<dbReference type="GO" id="GO:0006935">
    <property type="term" value="P:chemotaxis"/>
    <property type="evidence" value="ECO:0007669"/>
    <property type="project" value="UniProtKB-KW"/>
</dbReference>
<dbReference type="GO" id="GO:0005886">
    <property type="term" value="C:plasma membrane"/>
    <property type="evidence" value="ECO:0007669"/>
    <property type="project" value="UniProtKB-SubCell"/>
</dbReference>
<evidence type="ECO:0000256" key="2">
    <source>
        <dbReference type="ARBA" id="ARBA00004162"/>
    </source>
</evidence>
<dbReference type="Pfam" id="PF03748">
    <property type="entry name" value="FliL"/>
    <property type="match status" value="1"/>
</dbReference>
<evidence type="ECO:0000256" key="5">
    <source>
        <dbReference type="ARBA" id="ARBA00022500"/>
    </source>
</evidence>
<comment type="similarity">
    <text evidence="3 10">Belongs to the FliL family.</text>
</comment>
<dbReference type="STRING" id="483547.GSUB_14960"/>
<evidence type="ECO:0000256" key="9">
    <source>
        <dbReference type="ARBA" id="ARBA00023136"/>
    </source>
</evidence>
<dbReference type="AlphaFoldDB" id="A0A0B5FJQ7"/>
<dbReference type="EMBL" id="CP010311">
    <property type="protein sequence ID" value="AJF07588.1"/>
    <property type="molecule type" value="Genomic_DNA"/>
</dbReference>
<dbReference type="PANTHER" id="PTHR35091:SF2">
    <property type="entry name" value="FLAGELLAR PROTEIN FLIL"/>
    <property type="match status" value="1"/>
</dbReference>
<dbReference type="GO" id="GO:0009425">
    <property type="term" value="C:bacterial-type flagellum basal body"/>
    <property type="evidence" value="ECO:0007669"/>
    <property type="project" value="InterPro"/>
</dbReference>
<dbReference type="GO" id="GO:0071978">
    <property type="term" value="P:bacterial-type flagellum-dependent swarming motility"/>
    <property type="evidence" value="ECO:0007669"/>
    <property type="project" value="TreeGrafter"/>
</dbReference>
<keyword evidence="4 10" id="KW-1003">Cell membrane</keyword>
<keyword evidence="7 10" id="KW-0283">Flagellar rotation</keyword>
<protein>
    <recommendedName>
        <fullName evidence="10">Flagellar protein FliL</fullName>
    </recommendedName>
</protein>
<dbReference type="HOGENOM" id="CLU_099018_2_2_7"/>
<keyword evidence="9 10" id="KW-0472">Membrane</keyword>
<name>A0A0B5FJQ7_9BACT</name>
<comment type="function">
    <text evidence="1 10">Controls the rotational direction of flagella during chemotaxis.</text>
</comment>
<proteinExistence type="inferred from homology"/>
<dbReference type="InterPro" id="IPR005503">
    <property type="entry name" value="FliL"/>
</dbReference>